<gene>
    <name evidence="2" type="ORF">Lalb_Chr22g0358581</name>
</gene>
<feature type="chain" id="PRO_5025690490" description="Knottin, scorpion toxin" evidence="1">
    <location>
        <begin position="24"/>
        <end position="76"/>
    </location>
</feature>
<accession>A0A6A4NIT1</accession>
<sequence>MAPLKFITVIILGFLFFSNCTEGVTIKICNGQDTQEACVRRCDPFCKFFRHAVGACELSPQNNYTCCCKYPSPPLL</sequence>
<evidence type="ECO:0000256" key="1">
    <source>
        <dbReference type="SAM" id="SignalP"/>
    </source>
</evidence>
<name>A0A6A4NIT1_LUPAL</name>
<evidence type="ECO:0000313" key="3">
    <source>
        <dbReference type="Proteomes" id="UP000447434"/>
    </source>
</evidence>
<evidence type="ECO:0000313" key="2">
    <source>
        <dbReference type="EMBL" id="KAE9588741.1"/>
    </source>
</evidence>
<reference evidence="3" key="1">
    <citation type="journal article" date="2020" name="Nat. Commun.">
        <title>Genome sequence of the cluster root forming white lupin.</title>
        <authorList>
            <person name="Hufnagel B."/>
            <person name="Marques A."/>
            <person name="Soriano A."/>
            <person name="Marques L."/>
            <person name="Divol F."/>
            <person name="Doumas P."/>
            <person name="Sallet E."/>
            <person name="Mancinotti D."/>
            <person name="Carrere S."/>
            <person name="Marande W."/>
            <person name="Arribat S."/>
            <person name="Keller J."/>
            <person name="Huneau C."/>
            <person name="Blein T."/>
            <person name="Aime D."/>
            <person name="Laguerre M."/>
            <person name="Taylor J."/>
            <person name="Schubert V."/>
            <person name="Nelson M."/>
            <person name="Geu-Flores F."/>
            <person name="Crespi M."/>
            <person name="Gallardo-Guerrero K."/>
            <person name="Delaux P.-M."/>
            <person name="Salse J."/>
            <person name="Berges H."/>
            <person name="Guyot R."/>
            <person name="Gouzy J."/>
            <person name="Peret B."/>
        </authorList>
    </citation>
    <scope>NUCLEOTIDE SEQUENCE [LARGE SCALE GENOMIC DNA]</scope>
    <source>
        <strain evidence="3">cv. Amiga</strain>
    </source>
</reference>
<evidence type="ECO:0008006" key="4">
    <source>
        <dbReference type="Google" id="ProtNLM"/>
    </source>
</evidence>
<proteinExistence type="predicted"/>
<feature type="signal peptide" evidence="1">
    <location>
        <begin position="1"/>
        <end position="23"/>
    </location>
</feature>
<keyword evidence="1" id="KW-0732">Signal</keyword>
<protein>
    <recommendedName>
        <fullName evidence="4">Knottin, scorpion toxin</fullName>
    </recommendedName>
</protein>
<dbReference type="AlphaFoldDB" id="A0A6A4NIT1"/>
<keyword evidence="3" id="KW-1185">Reference proteome</keyword>
<organism evidence="2 3">
    <name type="scientific">Lupinus albus</name>
    <name type="common">White lupine</name>
    <name type="synonym">Lupinus termis</name>
    <dbReference type="NCBI Taxonomy" id="3870"/>
    <lineage>
        <taxon>Eukaryota</taxon>
        <taxon>Viridiplantae</taxon>
        <taxon>Streptophyta</taxon>
        <taxon>Embryophyta</taxon>
        <taxon>Tracheophyta</taxon>
        <taxon>Spermatophyta</taxon>
        <taxon>Magnoliopsida</taxon>
        <taxon>eudicotyledons</taxon>
        <taxon>Gunneridae</taxon>
        <taxon>Pentapetalae</taxon>
        <taxon>rosids</taxon>
        <taxon>fabids</taxon>
        <taxon>Fabales</taxon>
        <taxon>Fabaceae</taxon>
        <taxon>Papilionoideae</taxon>
        <taxon>50 kb inversion clade</taxon>
        <taxon>genistoids sensu lato</taxon>
        <taxon>core genistoids</taxon>
        <taxon>Genisteae</taxon>
        <taxon>Lupinus</taxon>
    </lineage>
</organism>
<dbReference type="EMBL" id="WOCE01000022">
    <property type="protein sequence ID" value="KAE9588741.1"/>
    <property type="molecule type" value="Genomic_DNA"/>
</dbReference>
<dbReference type="Proteomes" id="UP000447434">
    <property type="component" value="Chromosome 22"/>
</dbReference>
<comment type="caution">
    <text evidence="2">The sequence shown here is derived from an EMBL/GenBank/DDBJ whole genome shotgun (WGS) entry which is preliminary data.</text>
</comment>